<organism evidence="2 3">
    <name type="scientific">Xyrichtys novacula</name>
    <name type="common">Pearly razorfish</name>
    <name type="synonym">Hemipteronotus novacula</name>
    <dbReference type="NCBI Taxonomy" id="13765"/>
    <lineage>
        <taxon>Eukaryota</taxon>
        <taxon>Metazoa</taxon>
        <taxon>Chordata</taxon>
        <taxon>Craniata</taxon>
        <taxon>Vertebrata</taxon>
        <taxon>Euteleostomi</taxon>
        <taxon>Actinopterygii</taxon>
        <taxon>Neopterygii</taxon>
        <taxon>Teleostei</taxon>
        <taxon>Neoteleostei</taxon>
        <taxon>Acanthomorphata</taxon>
        <taxon>Eupercaria</taxon>
        <taxon>Labriformes</taxon>
        <taxon>Labridae</taxon>
        <taxon>Xyrichtys</taxon>
    </lineage>
</organism>
<evidence type="ECO:0000256" key="1">
    <source>
        <dbReference type="SAM" id="MobiDB-lite"/>
    </source>
</evidence>
<keyword evidence="3" id="KW-1185">Reference proteome</keyword>
<sequence>MWKEKDTRAANPAKPDADTFPMIVSKVEKPFPRVRALKSKEKVKFAPANRKHLTNVGEKSGNITKLCVNLMPLLASAKEPMEEEEEEEEENQTDDSSCENEKEAGTSDKNVLVTKPEEQTNVSNTGFNLNLNSDPKQPPSSRLVLPPLTQPAAAPECLKMRRCKTPLPPINLSEQTSTMSANFTIGSCKGDGFVKGVESDSRPWINNPLLSKSRSAEFCLPDISLSTLDTLLQTVSQKLGRKKRGGDEEPWRRIQSDHLLMAVTDQRLRKTRVEQGIDRCTKNSCPTNIETEKEALVGECRDRQRRLPPLHSPPRPTLILTLTKKDLSTPSILQ</sequence>
<gene>
    <name evidence="2" type="ORF">XNOV1_A001598</name>
</gene>
<feature type="compositionally biased region" description="Acidic residues" evidence="1">
    <location>
        <begin position="81"/>
        <end position="98"/>
    </location>
</feature>
<evidence type="ECO:0000313" key="3">
    <source>
        <dbReference type="Proteomes" id="UP001178508"/>
    </source>
</evidence>
<dbReference type="Proteomes" id="UP001178508">
    <property type="component" value="Chromosome 7"/>
</dbReference>
<dbReference type="EMBL" id="OY660870">
    <property type="protein sequence ID" value="CAJ1060854.1"/>
    <property type="molecule type" value="Genomic_DNA"/>
</dbReference>
<reference evidence="2" key="1">
    <citation type="submission" date="2023-08" db="EMBL/GenBank/DDBJ databases">
        <authorList>
            <person name="Alioto T."/>
            <person name="Alioto T."/>
            <person name="Gomez Garrido J."/>
        </authorList>
    </citation>
    <scope>NUCLEOTIDE SEQUENCE</scope>
</reference>
<name>A0AAV1FJA1_XYRNO</name>
<evidence type="ECO:0000313" key="2">
    <source>
        <dbReference type="EMBL" id="CAJ1060854.1"/>
    </source>
</evidence>
<feature type="compositionally biased region" description="Polar residues" evidence="1">
    <location>
        <begin position="119"/>
        <end position="135"/>
    </location>
</feature>
<dbReference type="AlphaFoldDB" id="A0AAV1FJA1"/>
<feature type="region of interest" description="Disordered" evidence="1">
    <location>
        <begin position="75"/>
        <end position="142"/>
    </location>
</feature>
<protein>
    <submittedName>
        <fullName evidence="2">Uncharacterized protein LOC117828262 isoform X1</fullName>
    </submittedName>
</protein>
<proteinExistence type="predicted"/>
<accession>A0AAV1FJA1</accession>